<evidence type="ECO:0000256" key="5">
    <source>
        <dbReference type="ARBA" id="ARBA00022692"/>
    </source>
</evidence>
<evidence type="ECO:0000313" key="14">
    <source>
        <dbReference type="Proteomes" id="UP000663852"/>
    </source>
</evidence>
<proteinExistence type="inferred from homology"/>
<feature type="transmembrane region" description="Helical" evidence="12">
    <location>
        <begin position="206"/>
        <end position="229"/>
    </location>
</feature>
<accession>A0A813VZ45</accession>
<comment type="similarity">
    <text evidence="3">Belongs to the TMEM18 family.</text>
</comment>
<dbReference type="GO" id="GO:0031965">
    <property type="term" value="C:nuclear membrane"/>
    <property type="evidence" value="ECO:0007669"/>
    <property type="project" value="UniProtKB-SubCell"/>
</dbReference>
<comment type="caution">
    <text evidence="13">The sequence shown here is derived from an EMBL/GenBank/DDBJ whole genome shotgun (WGS) entry which is preliminary data.</text>
</comment>
<name>A0A813VZ45_ADIRI</name>
<evidence type="ECO:0000256" key="4">
    <source>
        <dbReference type="ARBA" id="ARBA00014253"/>
    </source>
</evidence>
<dbReference type="PANTHER" id="PTHR22593">
    <property type="entry name" value="TRANSMEMBRANE PROTEIN 18"/>
    <property type="match status" value="1"/>
</dbReference>
<evidence type="ECO:0000256" key="12">
    <source>
        <dbReference type="SAM" id="Phobius"/>
    </source>
</evidence>
<feature type="transmembrane region" description="Helical" evidence="12">
    <location>
        <begin position="90"/>
        <end position="123"/>
    </location>
</feature>
<feature type="compositionally biased region" description="Basic and acidic residues" evidence="11">
    <location>
        <begin position="258"/>
        <end position="269"/>
    </location>
</feature>
<dbReference type="PANTHER" id="PTHR22593:SF2">
    <property type="entry name" value="TRANSMEMBRANE PROTEIN 18"/>
    <property type="match status" value="1"/>
</dbReference>
<feature type="transmembrane region" description="Helical" evidence="12">
    <location>
        <begin position="27"/>
        <end position="44"/>
    </location>
</feature>
<evidence type="ECO:0000256" key="1">
    <source>
        <dbReference type="ARBA" id="ARBA00004126"/>
    </source>
</evidence>
<evidence type="ECO:0000256" key="10">
    <source>
        <dbReference type="ARBA" id="ARBA00023242"/>
    </source>
</evidence>
<evidence type="ECO:0000256" key="6">
    <source>
        <dbReference type="ARBA" id="ARBA00022989"/>
    </source>
</evidence>
<dbReference type="OrthoDB" id="411535at2759"/>
<keyword evidence="10" id="KW-0539">Nucleus</keyword>
<feature type="transmembrane region" description="Helical" evidence="12">
    <location>
        <begin position="143"/>
        <end position="159"/>
    </location>
</feature>
<evidence type="ECO:0000256" key="11">
    <source>
        <dbReference type="SAM" id="MobiDB-lite"/>
    </source>
</evidence>
<sequence length="338" mass="38148">MHESFIETTNITSYWQFLRMINWYEPWLIALGGFHVICLLIIILTRGHVNIQVLIFLALLSCIYCAEYINELAAKKWQLFAEDQHFDSQGMFISTVLSLPVIINCCVIVSIWLYESIYLIRLYIKTIKKRRQEQISAIGEKKIYHISLVVFILITMIFFSKQKNGGQRSSSTEACVSILGLFVAVGLVGGLAALIYGLVKGSASGVIGGGVVLGVSVVTGVILALVFIFCLKNVVDESNESNQQATNRGRQRHRRHHGEREPTTSHEVSHVTAMHRYDHQHRPPRTTSDAEIQIKQTPLSPSKVSSSMHLNQSHNSVNNPQHQLVMTSNVYQKSHQRH</sequence>
<organism evidence="13 14">
    <name type="scientific">Adineta ricciae</name>
    <name type="common">Rotifer</name>
    <dbReference type="NCBI Taxonomy" id="249248"/>
    <lineage>
        <taxon>Eukaryota</taxon>
        <taxon>Metazoa</taxon>
        <taxon>Spiralia</taxon>
        <taxon>Gnathifera</taxon>
        <taxon>Rotifera</taxon>
        <taxon>Eurotatoria</taxon>
        <taxon>Bdelloidea</taxon>
        <taxon>Adinetida</taxon>
        <taxon>Adinetidae</taxon>
        <taxon>Adineta</taxon>
    </lineage>
</organism>
<feature type="transmembrane region" description="Helical" evidence="12">
    <location>
        <begin position="179"/>
        <end position="199"/>
    </location>
</feature>
<keyword evidence="5 12" id="KW-0812">Transmembrane</keyword>
<evidence type="ECO:0000256" key="3">
    <source>
        <dbReference type="ARBA" id="ARBA00009971"/>
    </source>
</evidence>
<keyword evidence="8" id="KW-0238">DNA-binding</keyword>
<keyword evidence="6 12" id="KW-1133">Transmembrane helix</keyword>
<dbReference type="InterPro" id="IPR026721">
    <property type="entry name" value="TMEM18"/>
</dbReference>
<keyword evidence="9 12" id="KW-0472">Membrane</keyword>
<keyword evidence="7" id="KW-0175">Coiled coil</keyword>
<feature type="region of interest" description="Disordered" evidence="11">
    <location>
        <begin position="240"/>
        <end position="269"/>
    </location>
</feature>
<feature type="transmembrane region" description="Helical" evidence="12">
    <location>
        <begin position="51"/>
        <end position="70"/>
    </location>
</feature>
<dbReference type="Proteomes" id="UP000663852">
    <property type="component" value="Unassembled WGS sequence"/>
</dbReference>
<gene>
    <name evidence="13" type="ORF">EDS130_LOCUS7279</name>
</gene>
<dbReference type="Pfam" id="PF14770">
    <property type="entry name" value="TMEM18"/>
    <property type="match status" value="1"/>
</dbReference>
<protein>
    <recommendedName>
        <fullName evidence="4">Transmembrane protein 18</fullName>
    </recommendedName>
</protein>
<comment type="subcellular location">
    <subcellularLocation>
        <location evidence="2">Endomembrane system</location>
        <topology evidence="2">Multi-pass membrane protein</topology>
    </subcellularLocation>
    <subcellularLocation>
        <location evidence="1">Nucleus membrane</location>
    </subcellularLocation>
</comment>
<dbReference type="GO" id="GO:0003677">
    <property type="term" value="F:DNA binding"/>
    <property type="evidence" value="ECO:0007669"/>
    <property type="project" value="UniProtKB-KW"/>
</dbReference>
<evidence type="ECO:0000256" key="8">
    <source>
        <dbReference type="ARBA" id="ARBA00023125"/>
    </source>
</evidence>
<reference evidence="13" key="1">
    <citation type="submission" date="2021-02" db="EMBL/GenBank/DDBJ databases">
        <authorList>
            <person name="Nowell W R."/>
        </authorList>
    </citation>
    <scope>NUCLEOTIDE SEQUENCE</scope>
</reference>
<evidence type="ECO:0000256" key="2">
    <source>
        <dbReference type="ARBA" id="ARBA00004127"/>
    </source>
</evidence>
<evidence type="ECO:0000313" key="13">
    <source>
        <dbReference type="EMBL" id="CAF0850312.1"/>
    </source>
</evidence>
<evidence type="ECO:0000256" key="9">
    <source>
        <dbReference type="ARBA" id="ARBA00023136"/>
    </source>
</evidence>
<dbReference type="EMBL" id="CAJNOJ010000022">
    <property type="protein sequence ID" value="CAF0850312.1"/>
    <property type="molecule type" value="Genomic_DNA"/>
</dbReference>
<evidence type="ECO:0000256" key="7">
    <source>
        <dbReference type="ARBA" id="ARBA00023054"/>
    </source>
</evidence>
<dbReference type="AlphaFoldDB" id="A0A813VZ45"/>
<feature type="region of interest" description="Disordered" evidence="11">
    <location>
        <begin position="298"/>
        <end position="324"/>
    </location>
</feature>